<feature type="transmembrane region" description="Helical" evidence="6">
    <location>
        <begin position="80"/>
        <end position="98"/>
    </location>
</feature>
<feature type="transmembrane region" description="Helical" evidence="6">
    <location>
        <begin position="130"/>
        <end position="157"/>
    </location>
</feature>
<keyword evidence="5 6" id="KW-0472">Membrane</keyword>
<dbReference type="PANTHER" id="PTHR30177">
    <property type="entry name" value="GLYCINE BETAINE/L-PROLINE TRANSPORT SYSTEM PERMEASE PROTEIN PROW"/>
    <property type="match status" value="1"/>
</dbReference>
<dbReference type="PROSITE" id="PS50928">
    <property type="entry name" value="ABC_TM1"/>
    <property type="match status" value="1"/>
</dbReference>
<dbReference type="EMBL" id="QUBQ01000001">
    <property type="protein sequence ID" value="REK76039.1"/>
    <property type="molecule type" value="Genomic_DNA"/>
</dbReference>
<feature type="transmembrane region" description="Helical" evidence="6">
    <location>
        <begin position="177"/>
        <end position="198"/>
    </location>
</feature>
<comment type="similarity">
    <text evidence="6">Belongs to the binding-protein-dependent transport system permease family.</text>
</comment>
<name>A0A371PK54_9BACL</name>
<dbReference type="OrthoDB" id="9801163at2"/>
<dbReference type="AlphaFoldDB" id="A0A371PK54"/>
<dbReference type="Pfam" id="PF00528">
    <property type="entry name" value="BPD_transp_1"/>
    <property type="match status" value="1"/>
</dbReference>
<evidence type="ECO:0000256" key="4">
    <source>
        <dbReference type="ARBA" id="ARBA00022989"/>
    </source>
</evidence>
<dbReference type="CDD" id="cd06261">
    <property type="entry name" value="TM_PBP2"/>
    <property type="match status" value="1"/>
</dbReference>
<dbReference type="RefSeq" id="WP_116042697.1">
    <property type="nucleotide sequence ID" value="NZ_QUBQ01000001.1"/>
</dbReference>
<gene>
    <name evidence="8" type="ORF">DX130_02955</name>
</gene>
<dbReference type="PANTHER" id="PTHR30177:SF4">
    <property type="entry name" value="OSMOPROTECTANT IMPORT PERMEASE PROTEIN OSMW"/>
    <property type="match status" value="1"/>
</dbReference>
<evidence type="ECO:0000256" key="6">
    <source>
        <dbReference type="RuleBase" id="RU363032"/>
    </source>
</evidence>
<dbReference type="GO" id="GO:0055085">
    <property type="term" value="P:transmembrane transport"/>
    <property type="evidence" value="ECO:0007669"/>
    <property type="project" value="InterPro"/>
</dbReference>
<dbReference type="InterPro" id="IPR000515">
    <property type="entry name" value="MetI-like"/>
</dbReference>
<comment type="caution">
    <text evidence="8">The sequence shown here is derived from an EMBL/GenBank/DDBJ whole genome shotgun (WGS) entry which is preliminary data.</text>
</comment>
<keyword evidence="2 6" id="KW-0813">Transport</keyword>
<feature type="domain" description="ABC transmembrane type-1" evidence="7">
    <location>
        <begin position="16"/>
        <end position="195"/>
    </location>
</feature>
<dbReference type="SUPFAM" id="SSF161098">
    <property type="entry name" value="MetI-like"/>
    <property type="match status" value="1"/>
</dbReference>
<evidence type="ECO:0000256" key="3">
    <source>
        <dbReference type="ARBA" id="ARBA00022692"/>
    </source>
</evidence>
<evidence type="ECO:0000259" key="7">
    <source>
        <dbReference type="PROSITE" id="PS50928"/>
    </source>
</evidence>
<dbReference type="Proteomes" id="UP000261905">
    <property type="component" value="Unassembled WGS sequence"/>
</dbReference>
<evidence type="ECO:0000256" key="2">
    <source>
        <dbReference type="ARBA" id="ARBA00022448"/>
    </source>
</evidence>
<keyword evidence="3 6" id="KW-0812">Transmembrane</keyword>
<dbReference type="InterPro" id="IPR035906">
    <property type="entry name" value="MetI-like_sf"/>
</dbReference>
<keyword evidence="4 6" id="KW-1133">Transmembrane helix</keyword>
<reference evidence="8 9" key="1">
    <citation type="submission" date="2018-08" db="EMBL/GenBank/DDBJ databases">
        <title>Paenibacillus sp. M4BSY-1, whole genome shotgun sequence.</title>
        <authorList>
            <person name="Tuo L."/>
        </authorList>
    </citation>
    <scope>NUCLEOTIDE SEQUENCE [LARGE SCALE GENOMIC DNA]</scope>
    <source>
        <strain evidence="8 9">M4BSY-1</strain>
    </source>
</reference>
<organism evidence="8 9">
    <name type="scientific">Paenibacillus paeoniae</name>
    <dbReference type="NCBI Taxonomy" id="2292705"/>
    <lineage>
        <taxon>Bacteria</taxon>
        <taxon>Bacillati</taxon>
        <taxon>Bacillota</taxon>
        <taxon>Bacilli</taxon>
        <taxon>Bacillales</taxon>
        <taxon>Paenibacillaceae</taxon>
        <taxon>Paenibacillus</taxon>
    </lineage>
</organism>
<dbReference type="GO" id="GO:0005886">
    <property type="term" value="C:plasma membrane"/>
    <property type="evidence" value="ECO:0007669"/>
    <property type="project" value="UniProtKB-SubCell"/>
</dbReference>
<dbReference type="GO" id="GO:0031460">
    <property type="term" value="P:glycine betaine transport"/>
    <property type="evidence" value="ECO:0007669"/>
    <property type="project" value="TreeGrafter"/>
</dbReference>
<keyword evidence="9" id="KW-1185">Reference proteome</keyword>
<dbReference type="InterPro" id="IPR051204">
    <property type="entry name" value="ABC_transp_perm/SBD"/>
</dbReference>
<protein>
    <submittedName>
        <fullName evidence="8">ABC transporter permease</fullName>
    </submittedName>
</protein>
<accession>A0A371PK54</accession>
<evidence type="ECO:0000256" key="5">
    <source>
        <dbReference type="ARBA" id="ARBA00023136"/>
    </source>
</evidence>
<dbReference type="Gene3D" id="1.10.3720.10">
    <property type="entry name" value="MetI-like"/>
    <property type="match status" value="1"/>
</dbReference>
<sequence>MIEYFTRYYGRLFIALLEHCYLTILSLLLATAIALPLGYWLSRHRRIAVPVLSLLGIIYAIPSLGLFALLIPFVGLGVKPAIIALVVYSQLILVRNVIAGFQSIDASIIEAGSGMGYSKWQLFQKIELPLALPIIIGGLRIASVSIIGIATIAAWINAGGLGTILFEGLSQNSVPKMVWGTLFVSVLAVSANMILLRLEKISMSKARGEWRV</sequence>
<feature type="transmembrane region" description="Helical" evidence="6">
    <location>
        <begin position="47"/>
        <end position="74"/>
    </location>
</feature>
<evidence type="ECO:0000313" key="8">
    <source>
        <dbReference type="EMBL" id="REK76039.1"/>
    </source>
</evidence>
<evidence type="ECO:0000313" key="9">
    <source>
        <dbReference type="Proteomes" id="UP000261905"/>
    </source>
</evidence>
<evidence type="ECO:0000256" key="1">
    <source>
        <dbReference type="ARBA" id="ARBA00004141"/>
    </source>
</evidence>
<feature type="transmembrane region" description="Helical" evidence="6">
    <location>
        <begin position="12"/>
        <end position="35"/>
    </location>
</feature>
<comment type="subcellular location">
    <subcellularLocation>
        <location evidence="6">Cell membrane</location>
        <topology evidence="6">Multi-pass membrane protein</topology>
    </subcellularLocation>
    <subcellularLocation>
        <location evidence="1">Membrane</location>
        <topology evidence="1">Multi-pass membrane protein</topology>
    </subcellularLocation>
</comment>
<proteinExistence type="inferred from homology"/>